<evidence type="ECO:0000313" key="2">
    <source>
        <dbReference type="EMBL" id="RLP07038.1"/>
    </source>
</evidence>
<dbReference type="Proteomes" id="UP000263928">
    <property type="component" value="Unassembled WGS sequence"/>
</dbReference>
<protein>
    <submittedName>
        <fullName evidence="3">Uncharacterized protein</fullName>
    </submittedName>
</protein>
<feature type="region of interest" description="Disordered" evidence="1">
    <location>
        <begin position="1"/>
        <end position="61"/>
    </location>
</feature>
<dbReference type="AlphaFoldDB" id="A0A383S590"/>
<dbReference type="EMBL" id="UNQJ01000005">
    <property type="protein sequence ID" value="SYZ33155.1"/>
    <property type="molecule type" value="Genomic_DNA"/>
</dbReference>
<evidence type="ECO:0000256" key="1">
    <source>
        <dbReference type="SAM" id="MobiDB-lite"/>
    </source>
</evidence>
<evidence type="ECO:0000313" key="3">
    <source>
        <dbReference type="EMBL" id="SYZ33155.1"/>
    </source>
</evidence>
<reference evidence="2 5" key="3">
    <citation type="submission" date="2018-10" db="EMBL/GenBank/DDBJ databases">
        <title>Propionibacterium australiense Genome Sequencing and Assembly.</title>
        <authorList>
            <person name="Bernier A.-M."/>
            <person name="Bernard K."/>
        </authorList>
    </citation>
    <scope>NUCLEOTIDE SEQUENCE [LARGE SCALE GENOMIC DNA]</scope>
    <source>
        <strain evidence="2 5">NML98A078</strain>
    </source>
</reference>
<feature type="compositionally biased region" description="Basic and acidic residues" evidence="1">
    <location>
        <begin position="34"/>
        <end position="51"/>
    </location>
</feature>
<evidence type="ECO:0000313" key="5">
    <source>
        <dbReference type="Proteomes" id="UP000279336"/>
    </source>
</evidence>
<keyword evidence="4" id="KW-1185">Reference proteome</keyword>
<name>A0A383S590_9ACTN</name>
<feature type="compositionally biased region" description="Basic and acidic residues" evidence="1">
    <location>
        <begin position="13"/>
        <end position="25"/>
    </location>
</feature>
<reference evidence="3" key="2">
    <citation type="submission" date="2018-08" db="EMBL/GenBank/DDBJ databases">
        <authorList>
            <person name="Ferrada E.E."/>
            <person name="Latorre B.A."/>
        </authorList>
    </citation>
    <scope>NUCLEOTIDE SEQUENCE [LARGE SCALE GENOMIC DNA]</scope>
    <source>
        <strain evidence="3">Propionibacterium_australiense1</strain>
    </source>
</reference>
<gene>
    <name evidence="2" type="ORF">D7U36_11695</name>
    <name evidence="3" type="ORF">PROPAUS_1071</name>
</gene>
<dbReference type="Proteomes" id="UP000279336">
    <property type="component" value="Unassembled WGS sequence"/>
</dbReference>
<organism evidence="3 4">
    <name type="scientific">Propionibacterium australiense</name>
    <dbReference type="NCBI Taxonomy" id="119981"/>
    <lineage>
        <taxon>Bacteria</taxon>
        <taxon>Bacillati</taxon>
        <taxon>Actinomycetota</taxon>
        <taxon>Actinomycetes</taxon>
        <taxon>Propionibacteriales</taxon>
        <taxon>Propionibacteriaceae</taxon>
        <taxon>Propionibacterium</taxon>
    </lineage>
</organism>
<reference evidence="4" key="1">
    <citation type="submission" date="2018-08" db="EMBL/GenBank/DDBJ databases">
        <authorList>
            <person name="Hornung B."/>
        </authorList>
    </citation>
    <scope>NUCLEOTIDE SEQUENCE [LARGE SCALE GENOMIC DNA]</scope>
</reference>
<proteinExistence type="predicted"/>
<evidence type="ECO:0000313" key="4">
    <source>
        <dbReference type="Proteomes" id="UP000263928"/>
    </source>
</evidence>
<accession>A0A383S590</accession>
<dbReference type="EMBL" id="RCIW01000020">
    <property type="protein sequence ID" value="RLP07038.1"/>
    <property type="molecule type" value="Genomic_DNA"/>
</dbReference>
<sequence>MNEDKTAQTPVLRDPRTCAESDGKSEISWQDQVRMAREARRQGARLREGKPRSFRPVVGRI</sequence>